<gene>
    <name evidence="3" type="ordered locus">Os02g0663300</name>
</gene>
<feature type="domain" description="BEACH" evidence="2">
    <location>
        <begin position="1"/>
        <end position="60"/>
    </location>
</feature>
<dbReference type="InterPro" id="IPR000409">
    <property type="entry name" value="BEACH_dom"/>
</dbReference>
<dbReference type="EMBL" id="AP008208">
    <property type="protein sequence ID" value="BAF09570.2"/>
    <property type="molecule type" value="Genomic_DNA"/>
</dbReference>
<name>Q0DYW8_ORYSJ</name>
<accession>Q0DYW8</accession>
<dbReference type="Proteomes" id="UP000000763">
    <property type="component" value="Chromosome 2"/>
</dbReference>
<reference evidence="3 4" key="1">
    <citation type="journal article" date="2005" name="Nature">
        <title>The map-based sequence of the rice genome.</title>
        <authorList>
            <consortium name="International rice genome sequencing project (IRGSP)"/>
            <person name="Matsumoto T."/>
            <person name="Wu J."/>
            <person name="Kanamori H."/>
            <person name="Katayose Y."/>
            <person name="Fujisawa M."/>
            <person name="Namiki N."/>
            <person name="Mizuno H."/>
            <person name="Yamamoto K."/>
            <person name="Antonio B.A."/>
            <person name="Baba T."/>
            <person name="Sakata K."/>
            <person name="Nagamura Y."/>
            <person name="Aoki H."/>
            <person name="Arikawa K."/>
            <person name="Arita K."/>
            <person name="Bito T."/>
            <person name="Chiden Y."/>
            <person name="Fujitsuka N."/>
            <person name="Fukunaka R."/>
            <person name="Hamada M."/>
            <person name="Harada C."/>
            <person name="Hayashi A."/>
            <person name="Hijishita S."/>
            <person name="Honda M."/>
            <person name="Hosokawa S."/>
            <person name="Ichikawa Y."/>
            <person name="Idonuma A."/>
            <person name="Iijima M."/>
            <person name="Ikeda M."/>
            <person name="Ikeno M."/>
            <person name="Ito K."/>
            <person name="Ito S."/>
            <person name="Ito T."/>
            <person name="Ito Y."/>
            <person name="Ito Y."/>
            <person name="Iwabuchi A."/>
            <person name="Kamiya K."/>
            <person name="Karasawa W."/>
            <person name="Kurita K."/>
            <person name="Katagiri S."/>
            <person name="Kikuta A."/>
            <person name="Kobayashi H."/>
            <person name="Kobayashi N."/>
            <person name="Machita K."/>
            <person name="Maehara T."/>
            <person name="Masukawa M."/>
            <person name="Mizubayashi T."/>
            <person name="Mukai Y."/>
            <person name="Nagasaki H."/>
            <person name="Nagata Y."/>
            <person name="Naito S."/>
            <person name="Nakashima M."/>
            <person name="Nakama Y."/>
            <person name="Nakamichi Y."/>
            <person name="Nakamura M."/>
            <person name="Meguro A."/>
            <person name="Negishi M."/>
            <person name="Ohta I."/>
            <person name="Ohta T."/>
            <person name="Okamoto M."/>
            <person name="Ono N."/>
            <person name="Saji S."/>
            <person name="Sakaguchi M."/>
            <person name="Sakai K."/>
            <person name="Shibata M."/>
            <person name="Shimokawa T."/>
            <person name="Song J."/>
            <person name="Takazaki Y."/>
            <person name="Terasawa K."/>
            <person name="Tsugane M."/>
            <person name="Tsuji K."/>
            <person name="Ueda S."/>
            <person name="Waki K."/>
            <person name="Yamagata H."/>
            <person name="Yamamoto M."/>
            <person name="Yamamoto S."/>
            <person name="Yamane H."/>
            <person name="Yoshiki S."/>
            <person name="Yoshihara R."/>
            <person name="Yukawa K."/>
            <person name="Zhong H."/>
            <person name="Yano M."/>
            <person name="Yuan Q."/>
            <person name="Ouyang S."/>
            <person name="Liu J."/>
            <person name="Jones K.M."/>
            <person name="Gansberger K."/>
            <person name="Moffat K."/>
            <person name="Hill J."/>
            <person name="Bera J."/>
            <person name="Fadrosh D."/>
            <person name="Jin S."/>
            <person name="Johri S."/>
            <person name="Kim M."/>
            <person name="Overton L."/>
            <person name="Reardon M."/>
            <person name="Tsitrin T."/>
            <person name="Vuong H."/>
            <person name="Weaver B."/>
            <person name="Ciecko A."/>
            <person name="Tallon L."/>
            <person name="Jackson J."/>
            <person name="Pai G."/>
            <person name="Aken S.V."/>
            <person name="Utterback T."/>
            <person name="Reidmuller S."/>
            <person name="Feldblyum T."/>
            <person name="Hsiao J."/>
            <person name="Zismann V."/>
            <person name="Iobst S."/>
            <person name="de Vazeille A.R."/>
            <person name="Buell C.R."/>
            <person name="Ying K."/>
            <person name="Li Y."/>
            <person name="Lu T."/>
            <person name="Huang Y."/>
            <person name="Zhao Q."/>
            <person name="Feng Q."/>
            <person name="Zhang L."/>
            <person name="Zhu J."/>
            <person name="Weng Q."/>
            <person name="Mu J."/>
            <person name="Lu Y."/>
            <person name="Fan D."/>
            <person name="Liu Y."/>
            <person name="Guan J."/>
            <person name="Zhang Y."/>
            <person name="Yu S."/>
            <person name="Liu X."/>
            <person name="Zhang Y."/>
            <person name="Hong G."/>
            <person name="Han B."/>
            <person name="Choisne N."/>
            <person name="Demange N."/>
            <person name="Orjeda G."/>
            <person name="Samain S."/>
            <person name="Cattolico L."/>
            <person name="Pelletier E."/>
            <person name="Couloux A."/>
            <person name="Segurens B."/>
            <person name="Wincker P."/>
            <person name="D'Hont A."/>
            <person name="Scarpelli C."/>
            <person name="Weissenbach J."/>
            <person name="Salanoubat M."/>
            <person name="Quetier F."/>
            <person name="Yu Y."/>
            <person name="Kim H.R."/>
            <person name="Rambo T."/>
            <person name="Currie J."/>
            <person name="Collura K."/>
            <person name="Luo M."/>
            <person name="Yang T."/>
            <person name="Ammiraju J.S.S."/>
            <person name="Engler F."/>
            <person name="Soderlund C."/>
            <person name="Wing R.A."/>
            <person name="Palmer L.E."/>
            <person name="de la Bastide M."/>
            <person name="Spiegel L."/>
            <person name="Nascimento L."/>
            <person name="Zutavern T."/>
            <person name="O'Shaughnessy A."/>
            <person name="Dike S."/>
            <person name="Dedhia N."/>
            <person name="Preston R."/>
            <person name="Balija V."/>
            <person name="McCombie W.R."/>
            <person name="Chow T."/>
            <person name="Chen H."/>
            <person name="Chung M."/>
            <person name="Chen C."/>
            <person name="Shaw J."/>
            <person name="Wu H."/>
            <person name="Hsiao K."/>
            <person name="Chao Y."/>
            <person name="Chu M."/>
            <person name="Cheng C."/>
            <person name="Hour A."/>
            <person name="Lee P."/>
            <person name="Lin S."/>
            <person name="Lin Y."/>
            <person name="Liou J."/>
            <person name="Liu S."/>
            <person name="Hsing Y."/>
            <person name="Raghuvanshi S."/>
            <person name="Mohanty A."/>
            <person name="Bharti A.K."/>
            <person name="Gaur A."/>
            <person name="Gupta V."/>
            <person name="Kumar D."/>
            <person name="Ravi V."/>
            <person name="Vij S."/>
            <person name="Kapur A."/>
            <person name="Khurana P."/>
            <person name="Khurana P."/>
            <person name="Khurana J.P."/>
            <person name="Tyagi A.K."/>
            <person name="Gaikwad K."/>
            <person name="Singh A."/>
            <person name="Dalal V."/>
            <person name="Srivastava S."/>
            <person name="Dixit A."/>
            <person name="Pal A.K."/>
            <person name="Ghazi I.A."/>
            <person name="Yadav M."/>
            <person name="Pandit A."/>
            <person name="Bhargava A."/>
            <person name="Sureshbabu K."/>
            <person name="Batra K."/>
            <person name="Sharma T.R."/>
            <person name="Mohapatra T."/>
            <person name="Singh N.K."/>
            <person name="Messing J."/>
            <person name="Nelson A.B."/>
            <person name="Fuks G."/>
            <person name="Kavchok S."/>
            <person name="Keizer G."/>
            <person name="Linton E."/>
            <person name="Llaca V."/>
            <person name="Song R."/>
            <person name="Tanyolac B."/>
            <person name="Young S."/>
            <person name="Ho-Il K."/>
            <person name="Hahn J.H."/>
            <person name="Sangsakoo G."/>
            <person name="Vanavichit A."/>
            <person name="de Mattos Luiz.A.T."/>
            <person name="Zimmer P.D."/>
            <person name="Malone G."/>
            <person name="Dellagostin O."/>
            <person name="de Oliveira A.C."/>
            <person name="Bevan M."/>
            <person name="Bancroft I."/>
            <person name="Minx P."/>
            <person name="Cordum H."/>
            <person name="Wilson R."/>
            <person name="Cheng Z."/>
            <person name="Jin W."/>
            <person name="Jiang J."/>
            <person name="Leong S.A."/>
            <person name="Iwama H."/>
            <person name="Gojobori T."/>
            <person name="Itoh T."/>
            <person name="Niimura Y."/>
            <person name="Fujii Y."/>
            <person name="Habara T."/>
            <person name="Sakai H."/>
            <person name="Sato Y."/>
            <person name="Wilson G."/>
            <person name="Kumar K."/>
            <person name="McCouch S."/>
            <person name="Juretic N."/>
            <person name="Hoen D."/>
            <person name="Wright S."/>
            <person name="Bruskiewich R."/>
            <person name="Bureau T."/>
            <person name="Miyao A."/>
            <person name="Hirochika H."/>
            <person name="Nishikawa T."/>
            <person name="Kadowaki K."/>
            <person name="Sugiura M."/>
            <person name="Burr B."/>
            <person name="Sasaki T."/>
        </authorList>
    </citation>
    <scope>NUCLEOTIDE SEQUENCE [LARGE SCALE GENOMIC DNA]</scope>
    <source>
        <strain evidence="4">cv. Nipponbare</strain>
    </source>
</reference>
<dbReference type="KEGG" id="dosa:Os02g0663300"/>
<dbReference type="AlphaFoldDB" id="Q0DYW8"/>
<dbReference type="InterPro" id="IPR050865">
    <property type="entry name" value="BEACH_Domain"/>
</dbReference>
<dbReference type="InterPro" id="IPR036372">
    <property type="entry name" value="BEACH_dom_sf"/>
</dbReference>
<reference evidence="4" key="2">
    <citation type="journal article" date="2008" name="Nucleic Acids Res.">
        <title>The rice annotation project database (RAP-DB): 2008 update.</title>
        <authorList>
            <consortium name="The rice annotation project (RAP)"/>
        </authorList>
    </citation>
    <scope>GENOME REANNOTATION</scope>
    <source>
        <strain evidence="4">cv. Nipponbare</strain>
    </source>
</reference>
<keyword evidence="1" id="KW-0472">Membrane</keyword>
<dbReference type="PANTHER" id="PTHR13743:SF121">
    <property type="entry name" value="OS02G0663300 PROTEIN"/>
    <property type="match status" value="1"/>
</dbReference>
<evidence type="ECO:0000313" key="3">
    <source>
        <dbReference type="EMBL" id="BAF09570.2"/>
    </source>
</evidence>
<sequence>MLSCIAASVQLPPWAENPVDFICKHRKALESDYVSAHLHEWIDLIFGYVIYVLFLFVATS</sequence>
<evidence type="ECO:0000259" key="2">
    <source>
        <dbReference type="PROSITE" id="PS50197"/>
    </source>
</evidence>
<proteinExistence type="predicted"/>
<evidence type="ECO:0000313" key="4">
    <source>
        <dbReference type="Proteomes" id="UP000000763"/>
    </source>
</evidence>
<dbReference type="PROSITE" id="PS50197">
    <property type="entry name" value="BEACH"/>
    <property type="match status" value="1"/>
</dbReference>
<keyword evidence="1" id="KW-0812">Transmembrane</keyword>
<dbReference type="PANTHER" id="PTHR13743">
    <property type="entry name" value="BEIGE/BEACH-RELATED"/>
    <property type="match status" value="1"/>
</dbReference>
<feature type="transmembrane region" description="Helical" evidence="1">
    <location>
        <begin position="41"/>
        <end position="59"/>
    </location>
</feature>
<organism evidence="3 4">
    <name type="scientific">Oryza sativa subsp. japonica</name>
    <name type="common">Rice</name>
    <dbReference type="NCBI Taxonomy" id="39947"/>
    <lineage>
        <taxon>Eukaryota</taxon>
        <taxon>Viridiplantae</taxon>
        <taxon>Streptophyta</taxon>
        <taxon>Embryophyta</taxon>
        <taxon>Tracheophyta</taxon>
        <taxon>Spermatophyta</taxon>
        <taxon>Magnoliopsida</taxon>
        <taxon>Liliopsida</taxon>
        <taxon>Poales</taxon>
        <taxon>Poaceae</taxon>
        <taxon>BOP clade</taxon>
        <taxon>Oryzoideae</taxon>
        <taxon>Oryzeae</taxon>
        <taxon>Oryzinae</taxon>
        <taxon>Oryza</taxon>
        <taxon>Oryza sativa</taxon>
    </lineage>
</organism>
<evidence type="ECO:0000256" key="1">
    <source>
        <dbReference type="SAM" id="Phobius"/>
    </source>
</evidence>
<dbReference type="SUPFAM" id="SSF81837">
    <property type="entry name" value="BEACH domain"/>
    <property type="match status" value="1"/>
</dbReference>
<dbReference type="Gene3D" id="1.10.1540.10">
    <property type="entry name" value="BEACH domain"/>
    <property type="match status" value="1"/>
</dbReference>
<protein>
    <submittedName>
        <fullName evidence="3">Os02g0663300 protein</fullName>
    </submittedName>
</protein>
<dbReference type="Pfam" id="PF02138">
    <property type="entry name" value="Beach"/>
    <property type="match status" value="1"/>
</dbReference>
<keyword evidence="1" id="KW-1133">Transmembrane helix</keyword>